<comment type="similarity">
    <text evidence="1">Belongs to the Smg family.</text>
</comment>
<dbReference type="AlphaFoldDB" id="A0A1Y0D107"/>
<dbReference type="PANTHER" id="PTHR38692:SF1">
    <property type="entry name" value="PROTEIN SMG"/>
    <property type="match status" value="1"/>
</dbReference>
<sequence length="157" mass="18333">MFEVLMYLFESYIHTDVETMVEQDVLADELSQAGFHKQEILKALAWLERLADLQETDETPSWATSELNSFRIYTPDEMYKINAEGRGFLLFLEQIQVLNATTREIVIERLMELDPPEIELDDLKWVAMMVLFNVPGGESAYHQLEELIFEQQEGMVH</sequence>
<dbReference type="PANTHER" id="PTHR38692">
    <property type="entry name" value="PROTEIN SMG"/>
    <property type="match status" value="1"/>
</dbReference>
<evidence type="ECO:0000313" key="3">
    <source>
        <dbReference type="Proteomes" id="UP000243793"/>
    </source>
</evidence>
<dbReference type="Pfam" id="PF04361">
    <property type="entry name" value="DUF494"/>
    <property type="match status" value="1"/>
</dbReference>
<gene>
    <name evidence="1" type="primary">smg</name>
    <name evidence="2" type="ORF">CBP12_11865</name>
</gene>
<proteinExistence type="inferred from homology"/>
<dbReference type="RefSeq" id="WP_086964682.1">
    <property type="nucleotide sequence ID" value="NZ_CP021376.1"/>
</dbReference>
<dbReference type="NCBIfam" id="NF002897">
    <property type="entry name" value="PRK03430.1"/>
    <property type="match status" value="1"/>
</dbReference>
<name>A0A1Y0D107_9GAMM</name>
<dbReference type="HAMAP" id="MF_00598">
    <property type="entry name" value="Smg"/>
    <property type="match status" value="1"/>
</dbReference>
<dbReference type="OrthoDB" id="9788984at2"/>
<dbReference type="KEGG" id="ocm:CBP12_11865"/>
<dbReference type="Proteomes" id="UP000243793">
    <property type="component" value="Chromosome"/>
</dbReference>
<reference evidence="3" key="1">
    <citation type="submission" date="2017-05" db="EMBL/GenBank/DDBJ databases">
        <authorList>
            <person name="Sung H."/>
        </authorList>
    </citation>
    <scope>NUCLEOTIDE SEQUENCE [LARGE SCALE GENOMIC DNA]</scope>
    <source>
        <strain evidence="3">AMac2203</strain>
    </source>
</reference>
<dbReference type="InterPro" id="IPR007456">
    <property type="entry name" value="Smg"/>
</dbReference>
<organism evidence="2 3">
    <name type="scientific">Oceanisphaera avium</name>
    <dbReference type="NCBI Taxonomy" id="1903694"/>
    <lineage>
        <taxon>Bacteria</taxon>
        <taxon>Pseudomonadati</taxon>
        <taxon>Pseudomonadota</taxon>
        <taxon>Gammaproteobacteria</taxon>
        <taxon>Aeromonadales</taxon>
        <taxon>Aeromonadaceae</taxon>
        <taxon>Oceanisphaera</taxon>
    </lineage>
</organism>
<accession>A0A1Y0D107</accession>
<keyword evidence="3" id="KW-1185">Reference proteome</keyword>
<evidence type="ECO:0000313" key="2">
    <source>
        <dbReference type="EMBL" id="ART80765.1"/>
    </source>
</evidence>
<evidence type="ECO:0000256" key="1">
    <source>
        <dbReference type="HAMAP-Rule" id="MF_00598"/>
    </source>
</evidence>
<dbReference type="EMBL" id="CP021376">
    <property type="protein sequence ID" value="ART80765.1"/>
    <property type="molecule type" value="Genomic_DNA"/>
</dbReference>
<protein>
    <recommendedName>
        <fullName evidence="1">Protein Smg homolog</fullName>
    </recommendedName>
</protein>